<organism evidence="1 2">
    <name type="scientific">Hygrophoropsis aurantiaca</name>
    <dbReference type="NCBI Taxonomy" id="72124"/>
    <lineage>
        <taxon>Eukaryota</taxon>
        <taxon>Fungi</taxon>
        <taxon>Dikarya</taxon>
        <taxon>Basidiomycota</taxon>
        <taxon>Agaricomycotina</taxon>
        <taxon>Agaricomycetes</taxon>
        <taxon>Agaricomycetidae</taxon>
        <taxon>Boletales</taxon>
        <taxon>Coniophorineae</taxon>
        <taxon>Hygrophoropsidaceae</taxon>
        <taxon>Hygrophoropsis</taxon>
    </lineage>
</organism>
<sequence length="343" mass="37782">MEYPPLASTLSAYDAAAFQGCILSGVPFAFMLILFVKCFQALWKRIRSKSSRSRRDIVLMAFICSTFSLETTSFITNIRLVQLSFLNTTPAIPVPSGTLGRLYSTPEALPIWIPLLVVNWCGNSLMIWRCTIIYQGCRTITKYTVFAVLLLILLANLVFGLLWVHEPVWPIIAGVGFGMMSIPFTITYFSFAVTLSTVITILIASRLLLYRHRIIKAAGNASGSHYTSITMIVVESSLLYSSCALLYLAPLAAGNAVSFIFLQMLGMIDVIASFLIIYRVLTGKAWSSHSTVIPLTTIRFGHGPENNARDEESDIESPPPHLADHKAGEIPIAVDNNGSGYRV</sequence>
<gene>
    <name evidence="1" type="ORF">BJ138DRAFT_1111294</name>
</gene>
<dbReference type="EMBL" id="MU267627">
    <property type="protein sequence ID" value="KAH7913641.1"/>
    <property type="molecule type" value="Genomic_DNA"/>
</dbReference>
<comment type="caution">
    <text evidence="1">The sequence shown here is derived from an EMBL/GenBank/DDBJ whole genome shotgun (WGS) entry which is preliminary data.</text>
</comment>
<protein>
    <submittedName>
        <fullName evidence="1">Uncharacterized protein</fullName>
    </submittedName>
</protein>
<name>A0ACB8AJD3_9AGAM</name>
<keyword evidence="2" id="KW-1185">Reference proteome</keyword>
<evidence type="ECO:0000313" key="2">
    <source>
        <dbReference type="Proteomes" id="UP000790377"/>
    </source>
</evidence>
<reference evidence="1" key="1">
    <citation type="journal article" date="2021" name="New Phytol.">
        <title>Evolutionary innovations through gain and loss of genes in the ectomycorrhizal Boletales.</title>
        <authorList>
            <person name="Wu G."/>
            <person name="Miyauchi S."/>
            <person name="Morin E."/>
            <person name="Kuo A."/>
            <person name="Drula E."/>
            <person name="Varga T."/>
            <person name="Kohler A."/>
            <person name="Feng B."/>
            <person name="Cao Y."/>
            <person name="Lipzen A."/>
            <person name="Daum C."/>
            <person name="Hundley H."/>
            <person name="Pangilinan J."/>
            <person name="Johnson J."/>
            <person name="Barry K."/>
            <person name="LaButti K."/>
            <person name="Ng V."/>
            <person name="Ahrendt S."/>
            <person name="Min B."/>
            <person name="Choi I.G."/>
            <person name="Park H."/>
            <person name="Plett J.M."/>
            <person name="Magnuson J."/>
            <person name="Spatafora J.W."/>
            <person name="Nagy L.G."/>
            <person name="Henrissat B."/>
            <person name="Grigoriev I.V."/>
            <person name="Yang Z.L."/>
            <person name="Xu J."/>
            <person name="Martin F.M."/>
        </authorList>
    </citation>
    <scope>NUCLEOTIDE SEQUENCE</scope>
    <source>
        <strain evidence="1">ATCC 28755</strain>
    </source>
</reference>
<dbReference type="Proteomes" id="UP000790377">
    <property type="component" value="Unassembled WGS sequence"/>
</dbReference>
<evidence type="ECO:0000313" key="1">
    <source>
        <dbReference type="EMBL" id="KAH7913641.1"/>
    </source>
</evidence>
<accession>A0ACB8AJD3</accession>
<proteinExistence type="predicted"/>